<dbReference type="RefSeq" id="WP_093324434.1">
    <property type="nucleotide sequence ID" value="NZ_FOSZ01000005.1"/>
</dbReference>
<evidence type="ECO:0000313" key="2">
    <source>
        <dbReference type="Proteomes" id="UP000198851"/>
    </source>
</evidence>
<proteinExistence type="predicted"/>
<organism evidence="1 2">
    <name type="scientific">Shimia haliotis</name>
    <dbReference type="NCBI Taxonomy" id="1280847"/>
    <lineage>
        <taxon>Bacteria</taxon>
        <taxon>Pseudomonadati</taxon>
        <taxon>Pseudomonadota</taxon>
        <taxon>Alphaproteobacteria</taxon>
        <taxon>Rhodobacterales</taxon>
        <taxon>Roseobacteraceae</taxon>
    </lineage>
</organism>
<protein>
    <submittedName>
        <fullName evidence="1">Uncharacterized protein</fullName>
    </submittedName>
</protein>
<name>A0A1I4F983_9RHOB</name>
<dbReference type="OrthoDB" id="9795163at2"/>
<sequence>MSGQKETVLYAPVKSWLEARGYEVKAEVGAADVVAMREAAEPVIIELKLQFSLTLLQQAVARQSVTDAVYVAVPRWKGRAGYKAFKSNVGLCRRLGLGVLSVRLDDGAVDVHADPVPFQPKKSKVRKDRLLSAFAKLEGDPNVGGMRGARVTVYRQDAMKCAAFLEANGASRGRDVVAGTGVTRATTLMRDNHYGWFEKVSVGVYMLSEAGVAALAEQPQ</sequence>
<dbReference type="AlphaFoldDB" id="A0A1I4F983"/>
<keyword evidence="2" id="KW-1185">Reference proteome</keyword>
<accession>A0A1I4F983</accession>
<dbReference type="EMBL" id="FOSZ01000005">
    <property type="protein sequence ID" value="SFL12961.1"/>
    <property type="molecule type" value="Genomic_DNA"/>
</dbReference>
<gene>
    <name evidence="1" type="ORF">SAMN04488036_105215</name>
</gene>
<dbReference type="STRING" id="1280847.SAMN04488036_105215"/>
<reference evidence="2" key="1">
    <citation type="submission" date="2016-10" db="EMBL/GenBank/DDBJ databases">
        <authorList>
            <person name="Varghese N."/>
            <person name="Submissions S."/>
        </authorList>
    </citation>
    <scope>NUCLEOTIDE SEQUENCE [LARGE SCALE GENOMIC DNA]</scope>
    <source>
        <strain evidence="2">DSM 28453</strain>
    </source>
</reference>
<dbReference type="Proteomes" id="UP000198851">
    <property type="component" value="Unassembled WGS sequence"/>
</dbReference>
<dbReference type="InterPro" id="IPR018679">
    <property type="entry name" value="DUF2161"/>
</dbReference>
<evidence type="ECO:0000313" key="1">
    <source>
        <dbReference type="EMBL" id="SFL12961.1"/>
    </source>
</evidence>
<dbReference type="Pfam" id="PF09929">
    <property type="entry name" value="DUF2161"/>
    <property type="match status" value="1"/>
</dbReference>